<evidence type="ECO:0000313" key="1">
    <source>
        <dbReference type="EMBL" id="MBW48424.1"/>
    </source>
</evidence>
<protein>
    <submittedName>
        <fullName evidence="1">Putative secreted protein</fullName>
    </submittedName>
</protein>
<sequence>MVRGRRIVVLLRIGMAGQRLFATLQHFLLRTVRRGNGRHISCSADRSRIDVFFCCESCLQITCTITAFAEGSRLFVLALAHYIHCPTEFDHLRCKVFRCER</sequence>
<name>A0A2M4B5U9_9DIPT</name>
<accession>A0A2M4B5U9</accession>
<organism evidence="1">
    <name type="scientific">Anopheles triannulatus</name>
    <dbReference type="NCBI Taxonomy" id="58253"/>
    <lineage>
        <taxon>Eukaryota</taxon>
        <taxon>Metazoa</taxon>
        <taxon>Ecdysozoa</taxon>
        <taxon>Arthropoda</taxon>
        <taxon>Hexapoda</taxon>
        <taxon>Insecta</taxon>
        <taxon>Pterygota</taxon>
        <taxon>Neoptera</taxon>
        <taxon>Endopterygota</taxon>
        <taxon>Diptera</taxon>
        <taxon>Nematocera</taxon>
        <taxon>Culicoidea</taxon>
        <taxon>Culicidae</taxon>
        <taxon>Anophelinae</taxon>
        <taxon>Anopheles</taxon>
    </lineage>
</organism>
<proteinExistence type="predicted"/>
<dbReference type="AlphaFoldDB" id="A0A2M4B5U9"/>
<dbReference type="EMBL" id="GGFK01015103">
    <property type="protein sequence ID" value="MBW48424.1"/>
    <property type="molecule type" value="Transcribed_RNA"/>
</dbReference>
<reference evidence="1" key="1">
    <citation type="submission" date="2018-01" db="EMBL/GenBank/DDBJ databases">
        <title>An insight into the sialome of Amazonian anophelines.</title>
        <authorList>
            <person name="Ribeiro J.M."/>
            <person name="Scarpassa V."/>
            <person name="Calvo E."/>
        </authorList>
    </citation>
    <scope>NUCLEOTIDE SEQUENCE</scope>
    <source>
        <tissue evidence="1">Salivary glands</tissue>
    </source>
</reference>